<accession>A0AAD7F3T3</accession>
<evidence type="ECO:0000313" key="1">
    <source>
        <dbReference type="EMBL" id="KAJ7367867.1"/>
    </source>
</evidence>
<dbReference type="Proteomes" id="UP001218218">
    <property type="component" value="Unassembled WGS sequence"/>
</dbReference>
<dbReference type="EMBL" id="JARIHO010000001">
    <property type="protein sequence ID" value="KAJ7367867.1"/>
    <property type="molecule type" value="Genomic_DNA"/>
</dbReference>
<dbReference type="AlphaFoldDB" id="A0AAD7F3T3"/>
<name>A0AAD7F3T3_9AGAR</name>
<sequence length="210" mass="23671">MQIFCPQVPLSPVCFDELTRTWADRLSQFEIRARRSCLPPPLYIMAVSMGAPVSQEWAAHLVQPPKERVRPEPKDTEAPPPIPDKLFGRECLYGYVFTAALMEAYRAVHHPAPFTNQHLCFAWNCAAVQNVAGSLGLKVFIDHLDTHDIAWFSYTKGGIVKSKRVPTAPRLEQFAKQLGLAEQAQWLDAGLAVEVCRYPPRHCSSLTRRC</sequence>
<gene>
    <name evidence="1" type="ORF">DFH08DRAFT_829618</name>
</gene>
<keyword evidence="2" id="KW-1185">Reference proteome</keyword>
<comment type="caution">
    <text evidence="1">The sequence shown here is derived from an EMBL/GenBank/DDBJ whole genome shotgun (WGS) entry which is preliminary data.</text>
</comment>
<reference evidence="1" key="1">
    <citation type="submission" date="2023-03" db="EMBL/GenBank/DDBJ databases">
        <title>Massive genome expansion in bonnet fungi (Mycena s.s.) driven by repeated elements and novel gene families across ecological guilds.</title>
        <authorList>
            <consortium name="Lawrence Berkeley National Laboratory"/>
            <person name="Harder C.B."/>
            <person name="Miyauchi S."/>
            <person name="Viragh M."/>
            <person name="Kuo A."/>
            <person name="Thoen E."/>
            <person name="Andreopoulos B."/>
            <person name="Lu D."/>
            <person name="Skrede I."/>
            <person name="Drula E."/>
            <person name="Henrissat B."/>
            <person name="Morin E."/>
            <person name="Kohler A."/>
            <person name="Barry K."/>
            <person name="LaButti K."/>
            <person name="Morin E."/>
            <person name="Salamov A."/>
            <person name="Lipzen A."/>
            <person name="Mereny Z."/>
            <person name="Hegedus B."/>
            <person name="Baldrian P."/>
            <person name="Stursova M."/>
            <person name="Weitz H."/>
            <person name="Taylor A."/>
            <person name="Grigoriev I.V."/>
            <person name="Nagy L.G."/>
            <person name="Martin F."/>
            <person name="Kauserud H."/>
        </authorList>
    </citation>
    <scope>NUCLEOTIDE SEQUENCE</scope>
    <source>
        <strain evidence="1">CBHHK002</strain>
    </source>
</reference>
<protein>
    <submittedName>
        <fullName evidence="1">Uncharacterized protein</fullName>
    </submittedName>
</protein>
<proteinExistence type="predicted"/>
<organism evidence="1 2">
    <name type="scientific">Mycena albidolilacea</name>
    <dbReference type="NCBI Taxonomy" id="1033008"/>
    <lineage>
        <taxon>Eukaryota</taxon>
        <taxon>Fungi</taxon>
        <taxon>Dikarya</taxon>
        <taxon>Basidiomycota</taxon>
        <taxon>Agaricomycotina</taxon>
        <taxon>Agaricomycetes</taxon>
        <taxon>Agaricomycetidae</taxon>
        <taxon>Agaricales</taxon>
        <taxon>Marasmiineae</taxon>
        <taxon>Mycenaceae</taxon>
        <taxon>Mycena</taxon>
    </lineage>
</organism>
<evidence type="ECO:0000313" key="2">
    <source>
        <dbReference type="Proteomes" id="UP001218218"/>
    </source>
</evidence>